<dbReference type="Proteomes" id="UP000509303">
    <property type="component" value="Chromosome"/>
</dbReference>
<dbReference type="PIRSF" id="PIRSF029792">
    <property type="entry name" value="Pro_racemase"/>
    <property type="match status" value="1"/>
</dbReference>
<comment type="similarity">
    <text evidence="1">Belongs to the proline racemase family.</text>
</comment>
<sequence>MRAARCLSAVDSHTEGMPTRVITGGVGPVPGQTMAERRHYFVEHLDAIRQFLVNEPRGHPAMSGAILQPPTRPDADWGVLFIEVSGCLPMCGHGTIGVATVLVETGMVEVTEPVTTVRLDTPAGLVEARVDVSGGRAERVTLHNVAAYAHELDATVDVPGIGRVRYDMAYGGNFYAITPLSRLGVPFDRRHKDEILAAGMAIMAAVNEQRRPEHPTDPGIAGCRHVQFTAPGTPGVGAADAGGGAVGGGTAVAGGAGGSGPAGGGSHARNAMVIHPGWFDRSPCGTGTCARMAQLHARGELALHEEFVNESFIGTHFTGRLVAAERVGDRAAVRPALTGRAWITGMGQYLLDPTDPFPAGFVL</sequence>
<dbReference type="InterPro" id="IPR008794">
    <property type="entry name" value="Pro_racemase_fam"/>
</dbReference>
<dbReference type="FunFam" id="3.10.310.10:FF:000003">
    <property type="entry name" value="Proline racemase"/>
    <property type="match status" value="1"/>
</dbReference>
<proteinExistence type="inferred from homology"/>
<dbReference type="Gene3D" id="3.10.310.10">
    <property type="entry name" value="Diaminopimelate Epimerase, Chain A, domain 1"/>
    <property type="match status" value="2"/>
</dbReference>
<dbReference type="SUPFAM" id="SSF54506">
    <property type="entry name" value="Diaminopimelate epimerase-like"/>
    <property type="match status" value="2"/>
</dbReference>
<accession>A0A7H8N7G9</accession>
<protein>
    <submittedName>
        <fullName evidence="2">Proline racemase family protein</fullName>
    </submittedName>
</protein>
<name>A0A7H8N7G9_9ACTN</name>
<dbReference type="RefSeq" id="WP_176161992.1">
    <property type="nucleotide sequence ID" value="NZ_CP054929.1"/>
</dbReference>
<keyword evidence="3" id="KW-1185">Reference proteome</keyword>
<gene>
    <name evidence="2" type="ORF">HUT08_12680</name>
</gene>
<evidence type="ECO:0000256" key="1">
    <source>
        <dbReference type="ARBA" id="ARBA00007529"/>
    </source>
</evidence>
<dbReference type="PANTHER" id="PTHR33442">
    <property type="entry name" value="TRANS-3-HYDROXY-L-PROLINE DEHYDRATASE"/>
    <property type="match status" value="1"/>
</dbReference>
<organism evidence="2 3">
    <name type="scientific">Streptomyces buecherae</name>
    <dbReference type="NCBI Taxonomy" id="2763006"/>
    <lineage>
        <taxon>Bacteria</taxon>
        <taxon>Bacillati</taxon>
        <taxon>Actinomycetota</taxon>
        <taxon>Actinomycetes</taxon>
        <taxon>Kitasatosporales</taxon>
        <taxon>Streptomycetaceae</taxon>
        <taxon>Streptomyces</taxon>
    </lineage>
</organism>
<dbReference type="GO" id="GO:0047580">
    <property type="term" value="F:4-hydroxyproline epimerase activity"/>
    <property type="evidence" value="ECO:0007669"/>
    <property type="project" value="TreeGrafter"/>
</dbReference>
<dbReference type="EMBL" id="CP054929">
    <property type="protein sequence ID" value="QKW50256.1"/>
    <property type="molecule type" value="Genomic_DNA"/>
</dbReference>
<evidence type="ECO:0000313" key="3">
    <source>
        <dbReference type="Proteomes" id="UP000509303"/>
    </source>
</evidence>
<dbReference type="SFLD" id="SFLDS00028">
    <property type="entry name" value="Proline_Racemase"/>
    <property type="match status" value="1"/>
</dbReference>
<dbReference type="Pfam" id="PF05544">
    <property type="entry name" value="Pro_racemase"/>
    <property type="match status" value="2"/>
</dbReference>
<evidence type="ECO:0000313" key="2">
    <source>
        <dbReference type="EMBL" id="QKW50256.1"/>
    </source>
</evidence>
<reference evidence="2 3" key="1">
    <citation type="submission" date="2020-06" db="EMBL/GenBank/DDBJ databases">
        <title>Genome mining for natural products.</title>
        <authorList>
            <person name="Zhang B."/>
            <person name="Shi J."/>
            <person name="Ge H."/>
        </authorList>
    </citation>
    <scope>NUCLEOTIDE SEQUENCE [LARGE SCALE GENOMIC DNA]</scope>
    <source>
        <strain evidence="2 3">NA00687</strain>
    </source>
</reference>
<dbReference type="PANTHER" id="PTHR33442:SF5">
    <property type="entry name" value="BIFUNCTIONAL TRANS-3-HYDROXY-L-PROLINE DEHYDRATASE_2-EPIMERASE"/>
    <property type="match status" value="1"/>
</dbReference>
<dbReference type="AlphaFoldDB" id="A0A7H8N7G9"/>